<proteinExistence type="predicted"/>
<keyword evidence="1" id="KW-0472">Membrane</keyword>
<feature type="transmembrane region" description="Helical" evidence="1">
    <location>
        <begin position="61"/>
        <end position="80"/>
    </location>
</feature>
<sequence length="115" mass="12920">MLLLGAWDVRLYEPQISLGLLREEIPYLCPRESLRMQRRLGSLCTQRQTQEEMNIKVIKKVILVLMVLVVVAAVVSLPFLNEAQRMIVGMGAGLGLVNLLGLLFFLSKNSKPTKP</sequence>
<comment type="caution">
    <text evidence="2">The sequence shown here is derived from an EMBL/GenBank/DDBJ whole genome shotgun (WGS) entry which is preliminary data.</text>
</comment>
<reference evidence="2 3" key="1">
    <citation type="submission" date="2012-05" db="EMBL/GenBank/DDBJ databases">
        <authorList>
            <person name="Weinstock G."/>
            <person name="Sodergren E."/>
            <person name="Lobos E.A."/>
            <person name="Fulton L."/>
            <person name="Fulton R."/>
            <person name="Courtney L."/>
            <person name="Fronick C."/>
            <person name="O'Laughlin M."/>
            <person name="Godfrey J."/>
            <person name="Wilson R.M."/>
            <person name="Miner T."/>
            <person name="Farmer C."/>
            <person name="Delehaunty K."/>
            <person name="Cordes M."/>
            <person name="Minx P."/>
            <person name="Tomlinson C."/>
            <person name="Chen J."/>
            <person name="Wollam A."/>
            <person name="Pepin K.H."/>
            <person name="Bhonagiri V."/>
            <person name="Zhang X."/>
            <person name="Suruliraj S."/>
            <person name="Warren W."/>
            <person name="Mitreva M."/>
            <person name="Mardis E.R."/>
            <person name="Wilson R.K."/>
        </authorList>
    </citation>
    <scope>NUCLEOTIDE SEQUENCE [LARGE SCALE GENOMIC DNA]</scope>
    <source>
        <strain evidence="2 3">F0037</strain>
    </source>
</reference>
<feature type="transmembrane region" description="Helical" evidence="1">
    <location>
        <begin position="86"/>
        <end position="106"/>
    </location>
</feature>
<keyword evidence="1" id="KW-1133">Transmembrane helix</keyword>
<dbReference type="HOGENOM" id="CLU_2106749_0_0_10"/>
<keyword evidence="1" id="KW-0812">Transmembrane</keyword>
<dbReference type="AlphaFoldDB" id="L1ND56"/>
<accession>L1ND56</accession>
<evidence type="ECO:0000313" key="2">
    <source>
        <dbReference type="EMBL" id="EKY01266.1"/>
    </source>
</evidence>
<evidence type="ECO:0000313" key="3">
    <source>
        <dbReference type="Proteomes" id="UP000010408"/>
    </source>
</evidence>
<name>L1ND56_9PORP</name>
<dbReference type="PATRIC" id="fig|1127696.3.peg.894"/>
<gene>
    <name evidence="2" type="ORF">HMPREF9134_00984</name>
</gene>
<organism evidence="2 3">
    <name type="scientific">Porphyromonas catoniae F0037</name>
    <dbReference type="NCBI Taxonomy" id="1127696"/>
    <lineage>
        <taxon>Bacteria</taxon>
        <taxon>Pseudomonadati</taxon>
        <taxon>Bacteroidota</taxon>
        <taxon>Bacteroidia</taxon>
        <taxon>Bacteroidales</taxon>
        <taxon>Porphyromonadaceae</taxon>
        <taxon>Porphyromonas</taxon>
    </lineage>
</organism>
<protein>
    <submittedName>
        <fullName evidence="2">Uncharacterized protein</fullName>
    </submittedName>
</protein>
<dbReference type="Proteomes" id="UP000010408">
    <property type="component" value="Unassembled WGS sequence"/>
</dbReference>
<dbReference type="EMBL" id="AMEQ01000027">
    <property type="protein sequence ID" value="EKY01266.1"/>
    <property type="molecule type" value="Genomic_DNA"/>
</dbReference>
<evidence type="ECO:0000256" key="1">
    <source>
        <dbReference type="SAM" id="Phobius"/>
    </source>
</evidence>